<dbReference type="InterPro" id="IPR012296">
    <property type="entry name" value="Nuclease_put_TT1808"/>
</dbReference>
<comment type="caution">
    <text evidence="2">The sequence shown here is derived from an EMBL/GenBank/DDBJ whole genome shotgun (WGS) entry which is preliminary data.</text>
</comment>
<dbReference type="InterPro" id="IPR008538">
    <property type="entry name" value="Uma2"/>
</dbReference>
<evidence type="ECO:0000313" key="2">
    <source>
        <dbReference type="EMBL" id="PZN71806.1"/>
    </source>
</evidence>
<proteinExistence type="predicted"/>
<reference evidence="2 3" key="1">
    <citation type="journal article" date="2018" name="Aquat. Microb. Ecol.">
        <title>Gammaproteobacterial methanotrophs dominate.</title>
        <authorList>
            <person name="Rissanen A.J."/>
            <person name="Saarenheimo J."/>
            <person name="Tiirola M."/>
            <person name="Peura S."/>
            <person name="Aalto S.L."/>
            <person name="Karvinen A."/>
            <person name="Nykanen H."/>
        </authorList>
    </citation>
    <scope>NUCLEOTIDE SEQUENCE [LARGE SCALE GENOMIC DNA]</scope>
    <source>
        <strain evidence="2">AMbin10</strain>
    </source>
</reference>
<accession>A0A2W4QKY9</accession>
<dbReference type="Pfam" id="PF05685">
    <property type="entry name" value="Uma2"/>
    <property type="match status" value="1"/>
</dbReference>
<dbReference type="SUPFAM" id="SSF52980">
    <property type="entry name" value="Restriction endonuclease-like"/>
    <property type="match status" value="1"/>
</dbReference>
<organism evidence="2 3">
    <name type="scientific">Candidatus Methylumidiphilus alinenensis</name>
    <dbReference type="NCBI Taxonomy" id="2202197"/>
    <lineage>
        <taxon>Bacteria</taxon>
        <taxon>Pseudomonadati</taxon>
        <taxon>Pseudomonadota</taxon>
        <taxon>Gammaproteobacteria</taxon>
        <taxon>Methylococcales</taxon>
        <taxon>Candidatus Methylumidiphilus</taxon>
    </lineage>
</organism>
<sequence length="185" mass="21104">MNQPALAQTLLSHEDYLAMELTSQVKHEYVAGNIYAMTGTSDIHNIISLNIASILRNHLKGSPCRVFMADVKVKLDQSDAYYYPDVMVSCEKSPNPYFREQPSLIVEVLSPTTAKFDAGDKRRDYQSLPSLQEYVLAATDCMDVRVWRREESDWKVTIYTDGMMIPLSSVGLEIPIEQIYEDIWV</sequence>
<dbReference type="CDD" id="cd06260">
    <property type="entry name" value="DUF820-like"/>
    <property type="match status" value="1"/>
</dbReference>
<evidence type="ECO:0000259" key="1">
    <source>
        <dbReference type="Pfam" id="PF05685"/>
    </source>
</evidence>
<dbReference type="Gene3D" id="3.90.1570.10">
    <property type="entry name" value="tt1808, chain A"/>
    <property type="match status" value="1"/>
</dbReference>
<dbReference type="Proteomes" id="UP000249396">
    <property type="component" value="Unassembled WGS sequence"/>
</dbReference>
<name>A0A2W4QKY9_9GAMM</name>
<dbReference type="EMBL" id="QJPH01000508">
    <property type="protein sequence ID" value="PZN71806.1"/>
    <property type="molecule type" value="Genomic_DNA"/>
</dbReference>
<dbReference type="PANTHER" id="PTHR36558">
    <property type="entry name" value="GLR1098 PROTEIN"/>
    <property type="match status" value="1"/>
</dbReference>
<protein>
    <recommendedName>
        <fullName evidence="1">Putative restriction endonuclease domain-containing protein</fullName>
    </recommendedName>
</protein>
<dbReference type="InterPro" id="IPR011335">
    <property type="entry name" value="Restrct_endonuc-II-like"/>
</dbReference>
<dbReference type="AlphaFoldDB" id="A0A2W4QKY9"/>
<feature type="domain" description="Putative restriction endonuclease" evidence="1">
    <location>
        <begin position="14"/>
        <end position="175"/>
    </location>
</feature>
<dbReference type="PANTHER" id="PTHR36558:SF1">
    <property type="entry name" value="RESTRICTION ENDONUCLEASE DOMAIN-CONTAINING PROTEIN-RELATED"/>
    <property type="match status" value="1"/>
</dbReference>
<gene>
    <name evidence="2" type="ORF">DM484_25565</name>
</gene>
<evidence type="ECO:0000313" key="3">
    <source>
        <dbReference type="Proteomes" id="UP000249396"/>
    </source>
</evidence>